<sequence>MRSGGRGGGGDCGFKSAPGARAPAGPPFAAAHPSRAEPGSGRTGPPAAGLLRTSPRPLREGSSAEDITSVWSLPHTHPLPNHGLYLCLPLFPVRPILWECLVGRPRVHPTLSSANGEDDKIEDFPGISALLPPDLQLHSLQSSLGQS</sequence>
<keyword evidence="2" id="KW-1185">Reference proteome</keyword>
<feature type="region of interest" description="Disordered" evidence="1">
    <location>
        <begin position="1"/>
        <end position="65"/>
    </location>
</feature>
<feature type="compositionally biased region" description="Low complexity" evidence="1">
    <location>
        <begin position="17"/>
        <end position="33"/>
    </location>
</feature>
<gene>
    <name evidence="3" type="primary">YPEL2</name>
</gene>
<evidence type="ECO:0000313" key="3">
    <source>
        <dbReference type="RefSeq" id="XP_032136587.1"/>
    </source>
</evidence>
<feature type="compositionally biased region" description="Gly residues" evidence="1">
    <location>
        <begin position="1"/>
        <end position="12"/>
    </location>
</feature>
<evidence type="ECO:0000313" key="2">
    <source>
        <dbReference type="Proteomes" id="UP000504640"/>
    </source>
</evidence>
<name>A0A6J3I2Q4_SAPAP</name>
<accession>A0A6J3I2Q4</accession>
<reference evidence="3" key="1">
    <citation type="submission" date="2025-08" db="UniProtKB">
        <authorList>
            <consortium name="RefSeq"/>
        </authorList>
    </citation>
    <scope>IDENTIFICATION</scope>
    <source>
        <tissue evidence="3">Blood</tissue>
    </source>
</reference>
<protein>
    <submittedName>
        <fullName evidence="3">Protein yippee-like 2 isoform X1</fullName>
    </submittedName>
</protein>
<dbReference type="AlphaFoldDB" id="A0A6J3I2Q4"/>
<organism evidence="2 3">
    <name type="scientific">Sapajus apella</name>
    <name type="common">Brown-capped capuchin</name>
    <name type="synonym">Cebus apella</name>
    <dbReference type="NCBI Taxonomy" id="9515"/>
    <lineage>
        <taxon>Eukaryota</taxon>
        <taxon>Metazoa</taxon>
        <taxon>Chordata</taxon>
        <taxon>Craniata</taxon>
        <taxon>Vertebrata</taxon>
        <taxon>Euteleostomi</taxon>
        <taxon>Mammalia</taxon>
        <taxon>Eutheria</taxon>
        <taxon>Euarchontoglires</taxon>
        <taxon>Primates</taxon>
        <taxon>Haplorrhini</taxon>
        <taxon>Platyrrhini</taxon>
        <taxon>Cebidae</taxon>
        <taxon>Cebinae</taxon>
        <taxon>Sapajus</taxon>
    </lineage>
</organism>
<dbReference type="RefSeq" id="XP_032136587.1">
    <property type="nucleotide sequence ID" value="XM_032280696.1"/>
</dbReference>
<dbReference type="Proteomes" id="UP000504640">
    <property type="component" value="Unplaced"/>
</dbReference>
<proteinExistence type="predicted"/>
<dbReference type="CTD" id="388403"/>
<dbReference type="GeneID" id="116553307"/>
<evidence type="ECO:0000256" key="1">
    <source>
        <dbReference type="SAM" id="MobiDB-lite"/>
    </source>
</evidence>